<dbReference type="NCBIfam" id="TIGR00231">
    <property type="entry name" value="small_GTP"/>
    <property type="match status" value="1"/>
</dbReference>
<keyword evidence="10" id="KW-0460">Magnesium</keyword>
<comment type="cofactor">
    <cofactor evidence="1">
        <name>Mg(2+)</name>
        <dbReference type="ChEBI" id="CHEBI:18420"/>
    </cofactor>
</comment>
<feature type="non-terminal residue" evidence="19">
    <location>
        <position position="1"/>
    </location>
</feature>
<gene>
    <name evidence="19" type="ORF">QTP70_030854</name>
</gene>
<dbReference type="GO" id="GO:0003925">
    <property type="term" value="F:G protein activity"/>
    <property type="evidence" value="ECO:0007669"/>
    <property type="project" value="UniProtKB-EC"/>
</dbReference>
<evidence type="ECO:0000256" key="5">
    <source>
        <dbReference type="ARBA" id="ARBA00022475"/>
    </source>
</evidence>
<dbReference type="InterPro" id="IPR050209">
    <property type="entry name" value="Rab_GTPases_membrane_traffic"/>
</dbReference>
<dbReference type="FunFam" id="3.40.50.300:FF:000887">
    <property type="entry name" value="Ras-related protein Rab-19"/>
    <property type="match status" value="1"/>
</dbReference>
<comment type="function">
    <text evidence="17">The small GTPases Rab are key regulators of intracellular membrane trafficking, from the formation of transport vesicles to their fusion with membranes. Rabs cycle between an inactive GDP-bound form and an active GTP-bound form that is able to recruit to membranes different set of downstream effectors directly responsible for vesicle formation, movement, tethering and fusion.</text>
</comment>
<keyword evidence="14" id="KW-0636">Prenylation</keyword>
<evidence type="ECO:0000256" key="2">
    <source>
        <dbReference type="ARBA" id="ARBA00004342"/>
    </source>
</evidence>
<keyword evidence="11" id="KW-0342">GTP-binding</keyword>
<dbReference type="PROSITE" id="PS51421">
    <property type="entry name" value="RAS"/>
    <property type="match status" value="1"/>
</dbReference>
<evidence type="ECO:0000313" key="19">
    <source>
        <dbReference type="EMBL" id="KAK3526637.1"/>
    </source>
</evidence>
<dbReference type="EMBL" id="JAUCMX010000013">
    <property type="protein sequence ID" value="KAK3526637.1"/>
    <property type="molecule type" value="Genomic_DNA"/>
</dbReference>
<comment type="subcellular location">
    <subcellularLocation>
        <location evidence="2">Cell membrane</location>
        <topology evidence="2">Lipid-anchor</topology>
        <orientation evidence="2">Cytoplasmic side</orientation>
    </subcellularLocation>
</comment>
<protein>
    <recommendedName>
        <fullName evidence="15">Ras-related protein Rab-19</fullName>
        <ecNumber evidence="4">3.6.5.2</ecNumber>
    </recommendedName>
</protein>
<evidence type="ECO:0000256" key="13">
    <source>
        <dbReference type="ARBA" id="ARBA00023288"/>
    </source>
</evidence>
<evidence type="ECO:0000256" key="17">
    <source>
        <dbReference type="ARBA" id="ARBA00057434"/>
    </source>
</evidence>
<dbReference type="InterPro" id="IPR027417">
    <property type="entry name" value="P-loop_NTPase"/>
</dbReference>
<keyword evidence="7" id="KW-0479">Metal-binding</keyword>
<comment type="catalytic activity">
    <reaction evidence="16">
        <text>GTP + H2O = GDP + phosphate + H(+)</text>
        <dbReference type="Rhea" id="RHEA:19669"/>
        <dbReference type="ChEBI" id="CHEBI:15377"/>
        <dbReference type="ChEBI" id="CHEBI:15378"/>
        <dbReference type="ChEBI" id="CHEBI:37565"/>
        <dbReference type="ChEBI" id="CHEBI:43474"/>
        <dbReference type="ChEBI" id="CHEBI:58189"/>
        <dbReference type="EC" id="3.6.5.2"/>
    </reaction>
    <physiologicalReaction direction="left-to-right" evidence="16">
        <dbReference type="Rhea" id="RHEA:19670"/>
    </physiologicalReaction>
</comment>
<dbReference type="PANTHER" id="PTHR47979">
    <property type="entry name" value="DRAB11-RELATED"/>
    <property type="match status" value="1"/>
</dbReference>
<dbReference type="SUPFAM" id="SSF52540">
    <property type="entry name" value="P-loop containing nucleoside triphosphate hydrolases"/>
    <property type="match status" value="1"/>
</dbReference>
<dbReference type="AlphaFoldDB" id="A0AAE0QPI1"/>
<dbReference type="SMART" id="SM00174">
    <property type="entry name" value="RHO"/>
    <property type="match status" value="1"/>
</dbReference>
<evidence type="ECO:0000256" key="1">
    <source>
        <dbReference type="ARBA" id="ARBA00001946"/>
    </source>
</evidence>
<evidence type="ECO:0000256" key="4">
    <source>
        <dbReference type="ARBA" id="ARBA00011984"/>
    </source>
</evidence>
<dbReference type="SMART" id="SM00176">
    <property type="entry name" value="RAN"/>
    <property type="match status" value="1"/>
</dbReference>
<evidence type="ECO:0000256" key="6">
    <source>
        <dbReference type="ARBA" id="ARBA00022481"/>
    </source>
</evidence>
<comment type="similarity">
    <text evidence="3">Belongs to the small GTPase superfamily. Rab family.</text>
</comment>
<accession>A0AAE0QPI1</accession>
<sequence>NESPHADNTATGQLNLSAWEQWLVTKAKEERIKIHQKSMQEEIARREKEERERKERADEKFKEWLKNIKDKERHTRESSACSAVQSKLQGSVECGSCRCVKISVLIMTTQSTGAQEEDACDFLFKIIFIGDSNVGKTCIIHSFNSGEYRGSQHNTIGVDFTVHTMDIDGKRVKMQIWDTAGQERFRTITQNYYRSAHGAMITYDLTRRSTFDSLPHWIHAVEQYGVANVVFVLIGNKCDLQPHRQVLFEDACTLAEQKGALAALETSAKENRNVQEAFELMARELMVRTGGLVPQGAPPDSPNLLLYSETHPIDEVESLEKKSCDC</sequence>
<dbReference type="SMART" id="SM00175">
    <property type="entry name" value="RAB"/>
    <property type="match status" value="1"/>
</dbReference>
<dbReference type="GO" id="GO:0005525">
    <property type="term" value="F:GTP binding"/>
    <property type="evidence" value="ECO:0007669"/>
    <property type="project" value="UniProtKB-KW"/>
</dbReference>
<evidence type="ECO:0000256" key="11">
    <source>
        <dbReference type="ARBA" id="ARBA00023134"/>
    </source>
</evidence>
<dbReference type="PROSITE" id="PS51419">
    <property type="entry name" value="RAB"/>
    <property type="match status" value="1"/>
</dbReference>
<organism evidence="19 20">
    <name type="scientific">Hemibagrus guttatus</name>
    <dbReference type="NCBI Taxonomy" id="175788"/>
    <lineage>
        <taxon>Eukaryota</taxon>
        <taxon>Metazoa</taxon>
        <taxon>Chordata</taxon>
        <taxon>Craniata</taxon>
        <taxon>Vertebrata</taxon>
        <taxon>Euteleostomi</taxon>
        <taxon>Actinopterygii</taxon>
        <taxon>Neopterygii</taxon>
        <taxon>Teleostei</taxon>
        <taxon>Ostariophysi</taxon>
        <taxon>Siluriformes</taxon>
        <taxon>Bagridae</taxon>
        <taxon>Hemibagrus</taxon>
    </lineage>
</organism>
<keyword evidence="5" id="KW-1003">Cell membrane</keyword>
<evidence type="ECO:0000256" key="15">
    <source>
        <dbReference type="ARBA" id="ARBA00039499"/>
    </source>
</evidence>
<name>A0AAE0QPI1_9TELE</name>
<keyword evidence="8" id="KW-0547">Nucleotide-binding</keyword>
<evidence type="ECO:0000256" key="10">
    <source>
        <dbReference type="ARBA" id="ARBA00022842"/>
    </source>
</evidence>
<dbReference type="InterPro" id="IPR005225">
    <property type="entry name" value="Small_GTP-bd"/>
</dbReference>
<evidence type="ECO:0000256" key="9">
    <source>
        <dbReference type="ARBA" id="ARBA00022801"/>
    </source>
</evidence>
<keyword evidence="20" id="KW-1185">Reference proteome</keyword>
<dbReference type="InterPro" id="IPR001806">
    <property type="entry name" value="Small_GTPase"/>
</dbReference>
<evidence type="ECO:0000256" key="7">
    <source>
        <dbReference type="ARBA" id="ARBA00022723"/>
    </source>
</evidence>
<reference evidence="19" key="1">
    <citation type="submission" date="2023-06" db="EMBL/GenBank/DDBJ databases">
        <title>Male Hemibagrus guttatus genome.</title>
        <authorList>
            <person name="Bian C."/>
        </authorList>
    </citation>
    <scope>NUCLEOTIDE SEQUENCE</scope>
    <source>
        <strain evidence="19">Male_cb2023</strain>
        <tissue evidence="19">Muscle</tissue>
    </source>
</reference>
<evidence type="ECO:0000256" key="3">
    <source>
        <dbReference type="ARBA" id="ARBA00006270"/>
    </source>
</evidence>
<keyword evidence="6" id="KW-0488">Methylation</keyword>
<dbReference type="Proteomes" id="UP001274896">
    <property type="component" value="Unassembled WGS sequence"/>
</dbReference>
<comment type="caution">
    <text evidence="19">The sequence shown here is derived from an EMBL/GenBank/DDBJ whole genome shotgun (WGS) entry which is preliminary data.</text>
</comment>
<dbReference type="PRINTS" id="PR00449">
    <property type="entry name" value="RASTRNSFRMNG"/>
</dbReference>
<dbReference type="GO" id="GO:0005886">
    <property type="term" value="C:plasma membrane"/>
    <property type="evidence" value="ECO:0007669"/>
    <property type="project" value="UniProtKB-SubCell"/>
</dbReference>
<keyword evidence="9" id="KW-0378">Hydrolase</keyword>
<keyword evidence="13" id="KW-0449">Lipoprotein</keyword>
<dbReference type="Gene3D" id="3.40.50.300">
    <property type="entry name" value="P-loop containing nucleotide triphosphate hydrolases"/>
    <property type="match status" value="1"/>
</dbReference>
<evidence type="ECO:0000256" key="12">
    <source>
        <dbReference type="ARBA" id="ARBA00023136"/>
    </source>
</evidence>
<keyword evidence="18" id="KW-0175">Coiled coil</keyword>
<dbReference type="SMART" id="SM00173">
    <property type="entry name" value="RAS"/>
    <property type="match status" value="1"/>
</dbReference>
<evidence type="ECO:0000256" key="14">
    <source>
        <dbReference type="ARBA" id="ARBA00023289"/>
    </source>
</evidence>
<feature type="coiled-coil region" evidence="18">
    <location>
        <begin position="32"/>
        <end position="74"/>
    </location>
</feature>
<evidence type="ECO:0000256" key="18">
    <source>
        <dbReference type="SAM" id="Coils"/>
    </source>
</evidence>
<dbReference type="EC" id="3.6.5.2" evidence="4"/>
<keyword evidence="12" id="KW-0472">Membrane</keyword>
<evidence type="ECO:0000313" key="20">
    <source>
        <dbReference type="Proteomes" id="UP001274896"/>
    </source>
</evidence>
<dbReference type="GO" id="GO:0046872">
    <property type="term" value="F:metal ion binding"/>
    <property type="evidence" value="ECO:0007669"/>
    <property type="project" value="UniProtKB-KW"/>
</dbReference>
<evidence type="ECO:0000256" key="16">
    <source>
        <dbReference type="ARBA" id="ARBA00047660"/>
    </source>
</evidence>
<proteinExistence type="inferred from homology"/>
<dbReference type="Pfam" id="PF00071">
    <property type="entry name" value="Ras"/>
    <property type="match status" value="1"/>
</dbReference>
<evidence type="ECO:0000256" key="8">
    <source>
        <dbReference type="ARBA" id="ARBA00022741"/>
    </source>
</evidence>